<reference evidence="1 2" key="1">
    <citation type="submission" date="2020-04" db="EMBL/GenBank/DDBJ databases">
        <authorList>
            <person name="Klaysubun C."/>
            <person name="Duangmal K."/>
            <person name="Lipun K."/>
        </authorList>
    </citation>
    <scope>NUCLEOTIDE SEQUENCE [LARGE SCALE GENOMIC DNA]</scope>
    <source>
        <strain evidence="1 2">DSM 45300</strain>
    </source>
</reference>
<evidence type="ECO:0000313" key="1">
    <source>
        <dbReference type="EMBL" id="NMH94029.1"/>
    </source>
</evidence>
<accession>A0A848DNC7</accession>
<protein>
    <submittedName>
        <fullName evidence="1">Uncharacterized protein</fullName>
    </submittedName>
</protein>
<dbReference type="Proteomes" id="UP000586918">
    <property type="component" value="Unassembled WGS sequence"/>
</dbReference>
<organism evidence="1 2">
    <name type="scientific">Pseudonocardia bannensis</name>
    <dbReference type="NCBI Taxonomy" id="630973"/>
    <lineage>
        <taxon>Bacteria</taxon>
        <taxon>Bacillati</taxon>
        <taxon>Actinomycetota</taxon>
        <taxon>Actinomycetes</taxon>
        <taxon>Pseudonocardiales</taxon>
        <taxon>Pseudonocardiaceae</taxon>
        <taxon>Pseudonocardia</taxon>
    </lineage>
</organism>
<gene>
    <name evidence="1" type="ORF">HF519_21105</name>
</gene>
<keyword evidence="2" id="KW-1185">Reference proteome</keyword>
<comment type="caution">
    <text evidence="1">The sequence shown here is derived from an EMBL/GenBank/DDBJ whole genome shotgun (WGS) entry which is preliminary data.</text>
</comment>
<proteinExistence type="predicted"/>
<evidence type="ECO:0000313" key="2">
    <source>
        <dbReference type="Proteomes" id="UP000586918"/>
    </source>
</evidence>
<dbReference type="AlphaFoldDB" id="A0A848DNC7"/>
<sequence>MDAAVEFRVDGLIMVLDGAVLEVFGGAVDGSRRFHRDQVGMRVWPQPGGVYRVQFGLAGARGLEAAVALELDSAQYDEFQRFMERLQTAL</sequence>
<dbReference type="EMBL" id="JAAXKZ010000091">
    <property type="protein sequence ID" value="NMH94029.1"/>
    <property type="molecule type" value="Genomic_DNA"/>
</dbReference>
<dbReference type="RefSeq" id="WP_211170367.1">
    <property type="nucleotide sequence ID" value="NZ_JAAXKZ010000091.1"/>
</dbReference>
<name>A0A848DNC7_9PSEU</name>